<protein>
    <recommendedName>
        <fullName evidence="3">Secreted protein</fullName>
    </recommendedName>
</protein>
<feature type="chain" id="PRO_5015781371" description="Secreted protein" evidence="1">
    <location>
        <begin position="21"/>
        <end position="85"/>
    </location>
</feature>
<feature type="signal peptide" evidence="1">
    <location>
        <begin position="1"/>
        <end position="20"/>
    </location>
</feature>
<dbReference type="Proteomes" id="UP000243499">
    <property type="component" value="Chromosome 4"/>
</dbReference>
<evidence type="ECO:0000313" key="2">
    <source>
        <dbReference type="EMBL" id="PVH48475.1"/>
    </source>
</evidence>
<reference evidence="2" key="1">
    <citation type="submission" date="2018-04" db="EMBL/GenBank/DDBJ databases">
        <title>WGS assembly of Panicum hallii.</title>
        <authorList>
            <person name="Lovell J."/>
            <person name="Jenkins J."/>
            <person name="Lowry D."/>
            <person name="Mamidi S."/>
            <person name="Sreedasyam A."/>
            <person name="Weng X."/>
            <person name="Barry K."/>
            <person name="Bonette J."/>
            <person name="Campitelli B."/>
            <person name="Daum C."/>
            <person name="Gordon S."/>
            <person name="Gould B."/>
            <person name="Lipzen A."/>
            <person name="Macqueen A."/>
            <person name="Palacio-Mejia J."/>
            <person name="Plott C."/>
            <person name="Shakirov E."/>
            <person name="Shu S."/>
            <person name="Yoshinaga Y."/>
            <person name="Zane M."/>
            <person name="Rokhsar D."/>
            <person name="Grimwood J."/>
            <person name="Schmutz J."/>
            <person name="Juenger T."/>
        </authorList>
    </citation>
    <scope>NUCLEOTIDE SEQUENCE [LARGE SCALE GENOMIC DNA]</scope>
    <source>
        <strain evidence="2">FIL2</strain>
    </source>
</reference>
<organism evidence="2">
    <name type="scientific">Panicum hallii</name>
    <dbReference type="NCBI Taxonomy" id="206008"/>
    <lineage>
        <taxon>Eukaryota</taxon>
        <taxon>Viridiplantae</taxon>
        <taxon>Streptophyta</taxon>
        <taxon>Embryophyta</taxon>
        <taxon>Tracheophyta</taxon>
        <taxon>Spermatophyta</taxon>
        <taxon>Magnoliopsida</taxon>
        <taxon>Liliopsida</taxon>
        <taxon>Poales</taxon>
        <taxon>Poaceae</taxon>
        <taxon>PACMAD clade</taxon>
        <taxon>Panicoideae</taxon>
        <taxon>Panicodae</taxon>
        <taxon>Paniceae</taxon>
        <taxon>Panicinae</taxon>
        <taxon>Panicum</taxon>
        <taxon>Panicum sect. Panicum</taxon>
    </lineage>
</organism>
<name>A0A2T8JEX9_9POAL</name>
<keyword evidence="1" id="KW-0732">Signal</keyword>
<evidence type="ECO:0000256" key="1">
    <source>
        <dbReference type="SAM" id="SignalP"/>
    </source>
</evidence>
<evidence type="ECO:0008006" key="3">
    <source>
        <dbReference type="Google" id="ProtNLM"/>
    </source>
</evidence>
<dbReference type="AlphaFoldDB" id="A0A2T8JEX9"/>
<proteinExistence type="predicted"/>
<dbReference type="Gramene" id="PVH48475">
    <property type="protein sequence ID" value="PVH48475"/>
    <property type="gene ID" value="PAHAL_4G337600"/>
</dbReference>
<sequence length="85" mass="10164">MVTLCVNILVATWFASRYSGRPLCLYQLTSIFWLDVIKRCKVKFEIFCKYISSLNIHSEYFIIFLPRQYTLYFYENVLDSTGKIK</sequence>
<gene>
    <name evidence="2" type="ORF">PAHAL_4G337600</name>
</gene>
<accession>A0A2T8JEX9</accession>
<dbReference type="EMBL" id="CM008049">
    <property type="protein sequence ID" value="PVH48475.1"/>
    <property type="molecule type" value="Genomic_DNA"/>
</dbReference>